<accession>A0ABS8D1J6</accession>
<evidence type="ECO:0000313" key="3">
    <source>
        <dbReference type="EMBL" id="MCB6182071.1"/>
    </source>
</evidence>
<dbReference type="InterPro" id="IPR036013">
    <property type="entry name" value="Band_7/SPFH_dom_sf"/>
</dbReference>
<dbReference type="PANTHER" id="PTHR23222">
    <property type="entry name" value="PROHIBITIN"/>
    <property type="match status" value="1"/>
</dbReference>
<proteinExistence type="predicted"/>
<organism evidence="3 4">
    <name type="scientific">Leeia speluncae</name>
    <dbReference type="NCBI Taxonomy" id="2884804"/>
    <lineage>
        <taxon>Bacteria</taxon>
        <taxon>Pseudomonadati</taxon>
        <taxon>Pseudomonadota</taxon>
        <taxon>Betaproteobacteria</taxon>
        <taxon>Neisseriales</taxon>
        <taxon>Leeiaceae</taxon>
        <taxon>Leeia</taxon>
    </lineage>
</organism>
<dbReference type="Pfam" id="PF01145">
    <property type="entry name" value="Band_7"/>
    <property type="match status" value="1"/>
</dbReference>
<dbReference type="RefSeq" id="WP_227177482.1">
    <property type="nucleotide sequence ID" value="NZ_JAJBZT010000001.1"/>
</dbReference>
<dbReference type="InterPro" id="IPR001107">
    <property type="entry name" value="Band_7"/>
</dbReference>
<evidence type="ECO:0000259" key="2">
    <source>
        <dbReference type="SMART" id="SM00244"/>
    </source>
</evidence>
<dbReference type="SUPFAM" id="SSF117892">
    <property type="entry name" value="Band 7/SPFH domain"/>
    <property type="match status" value="1"/>
</dbReference>
<comment type="caution">
    <text evidence="3">The sequence shown here is derived from an EMBL/GenBank/DDBJ whole genome shotgun (WGS) entry which is preliminary data.</text>
</comment>
<protein>
    <submittedName>
        <fullName evidence="3">Prohibitin family protein</fullName>
    </submittedName>
</protein>
<dbReference type="SMART" id="SM00244">
    <property type="entry name" value="PHB"/>
    <property type="match status" value="1"/>
</dbReference>
<gene>
    <name evidence="3" type="ORF">LIN78_00680</name>
</gene>
<dbReference type="InterPro" id="IPR000163">
    <property type="entry name" value="Prohibitin"/>
</dbReference>
<dbReference type="EMBL" id="JAJBZT010000001">
    <property type="protein sequence ID" value="MCB6182071.1"/>
    <property type="molecule type" value="Genomic_DNA"/>
</dbReference>
<dbReference type="Proteomes" id="UP001165395">
    <property type="component" value="Unassembled WGS sequence"/>
</dbReference>
<reference evidence="3" key="1">
    <citation type="submission" date="2021-10" db="EMBL/GenBank/DDBJ databases">
        <title>The complete genome sequence of Leeia sp. TBRC 13508.</title>
        <authorList>
            <person name="Charoenyingcharoen P."/>
            <person name="Yukphan P."/>
        </authorList>
    </citation>
    <scope>NUCLEOTIDE SEQUENCE</scope>
    <source>
        <strain evidence="3">TBRC 13508</strain>
    </source>
</reference>
<dbReference type="PRINTS" id="PR00679">
    <property type="entry name" value="PROHIBITIN"/>
</dbReference>
<dbReference type="PANTHER" id="PTHR23222:SF0">
    <property type="entry name" value="PROHIBITIN 1"/>
    <property type="match status" value="1"/>
</dbReference>
<keyword evidence="4" id="KW-1185">Reference proteome</keyword>
<comment type="subcellular location">
    <subcellularLocation>
        <location evidence="1">Membrane</location>
        <topology evidence="1">Single-pass membrane protein</topology>
    </subcellularLocation>
</comment>
<feature type="domain" description="Band 7" evidence="2">
    <location>
        <begin position="28"/>
        <end position="188"/>
    </location>
</feature>
<dbReference type="CDD" id="cd03401">
    <property type="entry name" value="SPFH_prohibitin"/>
    <property type="match status" value="1"/>
</dbReference>
<evidence type="ECO:0000256" key="1">
    <source>
        <dbReference type="ARBA" id="ARBA00004167"/>
    </source>
</evidence>
<name>A0ABS8D1J6_9NEIS</name>
<sequence>MANAVGAMIGRKLPIIIAAVCIGIVANASFYTINQGERGILLRFGQIQNIESEGLHMKVPFVDTIIPVDVRTLKAESPADAGTRDLQRVSTKVALNYHLNADALRDTYSRVGLDVEGKVIDPRIQESVKAVVARYSAEELLAKRDDVKSDIENQLRAQLRNYNIALEAVQITNFTFSHSFDAAIEAKQTAEQNALKAKNDLQRIEIEAQQKITMAKAEAETIRIQAEAIRAQGGQEYVQLKAIEKWDGVLPQVSGQATPFINLSPKVGAAAASQ</sequence>
<evidence type="ECO:0000313" key="4">
    <source>
        <dbReference type="Proteomes" id="UP001165395"/>
    </source>
</evidence>
<dbReference type="Gene3D" id="3.30.479.30">
    <property type="entry name" value="Band 7 domain"/>
    <property type="match status" value="1"/>
</dbReference>